<proteinExistence type="predicted"/>
<gene>
    <name evidence="1" type="ORF">GOB93_01625</name>
</gene>
<name>A0ABX0JJN1_9PROT</name>
<organism evidence="1 2">
    <name type="scientific">Acetobacter musti</name>
    <dbReference type="NCBI Taxonomy" id="864732"/>
    <lineage>
        <taxon>Bacteria</taxon>
        <taxon>Pseudomonadati</taxon>
        <taxon>Pseudomonadota</taxon>
        <taxon>Alphaproteobacteria</taxon>
        <taxon>Acetobacterales</taxon>
        <taxon>Acetobacteraceae</taxon>
        <taxon>Acetobacter</taxon>
    </lineage>
</organism>
<protein>
    <submittedName>
        <fullName evidence="1">Cyclase family protein</fullName>
    </submittedName>
</protein>
<dbReference type="InterPro" id="IPR007325">
    <property type="entry name" value="KFase/CYL"/>
</dbReference>
<dbReference type="Proteomes" id="UP000635278">
    <property type="component" value="Unassembled WGS sequence"/>
</dbReference>
<dbReference type="InterPro" id="IPR037175">
    <property type="entry name" value="KFase_sf"/>
</dbReference>
<dbReference type="Pfam" id="PF04199">
    <property type="entry name" value="Cyclase"/>
    <property type="match status" value="1"/>
</dbReference>
<comment type="caution">
    <text evidence="1">The sequence shown here is derived from an EMBL/GenBank/DDBJ whole genome shotgun (WGS) entry which is preliminary data.</text>
</comment>
<dbReference type="Gene3D" id="3.50.30.50">
    <property type="entry name" value="Putative cyclase"/>
    <property type="match status" value="1"/>
</dbReference>
<keyword evidence="2" id="KW-1185">Reference proteome</keyword>
<evidence type="ECO:0000313" key="1">
    <source>
        <dbReference type="EMBL" id="NHN83340.1"/>
    </source>
</evidence>
<dbReference type="PANTHER" id="PTHR31118:SF12">
    <property type="entry name" value="CYCLASE-LIKE PROTEIN 2"/>
    <property type="match status" value="1"/>
</dbReference>
<evidence type="ECO:0000313" key="2">
    <source>
        <dbReference type="Proteomes" id="UP000635278"/>
    </source>
</evidence>
<dbReference type="EMBL" id="WOTB01000002">
    <property type="protein sequence ID" value="NHN83340.1"/>
    <property type="molecule type" value="Genomic_DNA"/>
</dbReference>
<reference evidence="1 2" key="1">
    <citation type="journal article" date="2020" name="Int. J. Syst. Evol. Microbiol.">
        <title>Novel acetic acid bacteria from cider fermentations: Acetobacter conturbans sp. nov. and Acetobacter fallax sp. nov.</title>
        <authorList>
            <person name="Sombolestani A.S."/>
            <person name="Cleenwerck I."/>
            <person name="Cnockaert M."/>
            <person name="Borremans W."/>
            <person name="Wieme A.D."/>
            <person name="De Vuyst L."/>
            <person name="Vandamme P."/>
        </authorList>
    </citation>
    <scope>NUCLEOTIDE SEQUENCE [LARGE SCALE GENOMIC DNA]</scope>
    <source>
        <strain evidence="1 2">LMG 30640</strain>
    </source>
</reference>
<dbReference type="PANTHER" id="PTHR31118">
    <property type="entry name" value="CYCLASE-LIKE PROTEIN 2"/>
    <property type="match status" value="1"/>
</dbReference>
<dbReference type="SUPFAM" id="SSF102198">
    <property type="entry name" value="Putative cyclase"/>
    <property type="match status" value="1"/>
</dbReference>
<accession>A0ABX0JJN1</accession>
<sequence>MASGLVFTAITERAAGSPVSSAKSEQLYELIGNARFVDLTHAFGPGIPHWRDVGDETVTTLYDYPQSGFRIQKFCHVGQWGTHFDPPVHFIPGARTLDNIPPKDLFLPLAVIDVHARVAADPDYAVTRQDILDWETRNGPVPARAFVALRTDWSRRWADQKAMQNVDASGVSHYPGWSMEAIRYLYEVRHITANGHETTDTEPGVVVTKNDYPIERYILAHDHYQIEIMANLDQVPEKGALISVGVPKVKDGTGFPVRVIAIIP</sequence>